<dbReference type="RefSeq" id="WP_174703255.1">
    <property type="nucleotide sequence ID" value="NZ_JABURA010000002.1"/>
</dbReference>
<dbReference type="InterPro" id="IPR050463">
    <property type="entry name" value="Gfo/Idh/MocA_oxidrdct_glycsds"/>
</dbReference>
<feature type="domain" description="GFO/IDH/MocA-like oxidoreductase" evidence="4">
    <location>
        <begin position="130"/>
        <end position="266"/>
    </location>
</feature>
<dbReference type="Gene3D" id="3.30.360.10">
    <property type="entry name" value="Dihydrodipicolinate Reductase, domain 2"/>
    <property type="match status" value="1"/>
</dbReference>
<dbReference type="Pfam" id="PF01408">
    <property type="entry name" value="GFO_IDH_MocA"/>
    <property type="match status" value="1"/>
</dbReference>
<proteinExistence type="predicted"/>
<dbReference type="AlphaFoldDB" id="A0A8J8KDK1"/>
<dbReference type="SUPFAM" id="SSF51735">
    <property type="entry name" value="NAD(P)-binding Rossmann-fold domains"/>
    <property type="match status" value="1"/>
</dbReference>
<evidence type="ECO:0000259" key="4">
    <source>
        <dbReference type="Pfam" id="PF22725"/>
    </source>
</evidence>
<comment type="caution">
    <text evidence="5">The sequence shown here is derived from an EMBL/GenBank/DDBJ whole genome shotgun (WGS) entry which is preliminary data.</text>
</comment>
<accession>A0A8J8KDK1</accession>
<evidence type="ECO:0000313" key="5">
    <source>
        <dbReference type="EMBL" id="NUB93610.1"/>
    </source>
</evidence>
<dbReference type="Proteomes" id="UP000728647">
    <property type="component" value="Unassembled WGS sequence"/>
</dbReference>
<dbReference type="PANTHER" id="PTHR43818">
    <property type="entry name" value="BCDNA.GH03377"/>
    <property type="match status" value="1"/>
</dbReference>
<feature type="region of interest" description="Disordered" evidence="2">
    <location>
        <begin position="347"/>
        <end position="366"/>
    </location>
</feature>
<evidence type="ECO:0000256" key="1">
    <source>
        <dbReference type="ARBA" id="ARBA00023002"/>
    </source>
</evidence>
<evidence type="ECO:0000259" key="3">
    <source>
        <dbReference type="Pfam" id="PF01408"/>
    </source>
</evidence>
<protein>
    <submittedName>
        <fullName evidence="5">Gfo/Idh/MocA family oxidoreductase</fullName>
    </submittedName>
</protein>
<dbReference type="GO" id="GO:0000166">
    <property type="term" value="F:nucleotide binding"/>
    <property type="evidence" value="ECO:0007669"/>
    <property type="project" value="InterPro"/>
</dbReference>
<evidence type="ECO:0000313" key="6">
    <source>
        <dbReference type="Proteomes" id="UP000728647"/>
    </source>
</evidence>
<dbReference type="Gene3D" id="3.40.50.720">
    <property type="entry name" value="NAD(P)-binding Rossmann-like Domain"/>
    <property type="match status" value="1"/>
</dbReference>
<reference evidence="5" key="1">
    <citation type="submission" date="2020-06" db="EMBL/GenBank/DDBJ databases">
        <title>Haloterrigena sp. nov., an extremely halophilic archaeon isolated from a saline sediment.</title>
        <authorList>
            <person name="Liu B.-B."/>
        </authorList>
    </citation>
    <scope>NUCLEOTIDE SEQUENCE</scope>
    <source>
        <strain evidence="5">SYSU A121-1</strain>
    </source>
</reference>
<name>A0A8J8KDK1_9EURY</name>
<dbReference type="InterPro" id="IPR036291">
    <property type="entry name" value="NAD(P)-bd_dom_sf"/>
</dbReference>
<sequence>MKSVQTGVLGCGTISDAYFDADDRFDGFDVVACADLDAERARQTADEYDLRACDPDELLAADDVELIVNLTPPSVHLETCRDILRAGKHVYVEKPLAASSEDAEAIRSVAAANGLLVGSAPDTVLGAGLQTARSVIDDGRIGEPVGATAVWTSGGHESWHPSPDLYYRRGGGPLFDMGPYYVTALVSLLGPASRVTGSTARTFERRTITSDPRRGETIDVEVPTHESGVIDFADGAVANVLTSFDAPGRSTFGSPAFEIYGTEGTLQLPDPNRFEGPVRICSADGTTTDVELTHQYTDGRGAGVADLAAAVRGDWSHRTSGALAEHVLEILDGIRAASDDGAHVSLETSVERPDPLPPTFPESIGD</sequence>
<gene>
    <name evidence="5" type="ORF">HT576_21750</name>
</gene>
<dbReference type="GO" id="GO:0016491">
    <property type="term" value="F:oxidoreductase activity"/>
    <property type="evidence" value="ECO:0007669"/>
    <property type="project" value="UniProtKB-KW"/>
</dbReference>
<dbReference type="PANTHER" id="PTHR43818:SF11">
    <property type="entry name" value="BCDNA.GH03377"/>
    <property type="match status" value="1"/>
</dbReference>
<dbReference type="InterPro" id="IPR000683">
    <property type="entry name" value="Gfo/Idh/MocA-like_OxRdtase_N"/>
</dbReference>
<dbReference type="InterPro" id="IPR055170">
    <property type="entry name" value="GFO_IDH_MocA-like_dom"/>
</dbReference>
<organism evidence="5 6">
    <name type="scientific">Haloterrigena gelatinilytica</name>
    <dbReference type="NCBI Taxonomy" id="2741724"/>
    <lineage>
        <taxon>Archaea</taxon>
        <taxon>Methanobacteriati</taxon>
        <taxon>Methanobacteriota</taxon>
        <taxon>Stenosarchaea group</taxon>
        <taxon>Halobacteria</taxon>
        <taxon>Halobacteriales</taxon>
        <taxon>Natrialbaceae</taxon>
        <taxon>Haloterrigena</taxon>
    </lineage>
</organism>
<evidence type="ECO:0000256" key="2">
    <source>
        <dbReference type="SAM" id="MobiDB-lite"/>
    </source>
</evidence>
<dbReference type="EMBL" id="JABURA010000002">
    <property type="protein sequence ID" value="NUB93610.1"/>
    <property type="molecule type" value="Genomic_DNA"/>
</dbReference>
<dbReference type="OrthoDB" id="25239at2157"/>
<keyword evidence="1" id="KW-0560">Oxidoreductase</keyword>
<dbReference type="SUPFAM" id="SSF55347">
    <property type="entry name" value="Glyceraldehyde-3-phosphate dehydrogenase-like, C-terminal domain"/>
    <property type="match status" value="1"/>
</dbReference>
<feature type="domain" description="Gfo/Idh/MocA-like oxidoreductase N-terminal" evidence="3">
    <location>
        <begin position="5"/>
        <end position="117"/>
    </location>
</feature>
<dbReference type="Pfam" id="PF22725">
    <property type="entry name" value="GFO_IDH_MocA_C3"/>
    <property type="match status" value="1"/>
</dbReference>